<evidence type="ECO:0000313" key="10">
    <source>
        <dbReference type="EMBL" id="KGN30959.1"/>
    </source>
</evidence>
<dbReference type="InterPro" id="IPR000719">
    <property type="entry name" value="Prot_kinase_dom"/>
</dbReference>
<dbReference type="InterPro" id="IPR011009">
    <property type="entry name" value="Kinase-like_dom_sf"/>
</dbReference>
<evidence type="ECO:0000256" key="7">
    <source>
        <dbReference type="PROSITE-ProRule" id="PRU10141"/>
    </source>
</evidence>
<evidence type="ECO:0000256" key="5">
    <source>
        <dbReference type="ARBA" id="ARBA00022777"/>
    </source>
</evidence>
<dbReference type="PROSITE" id="PS00107">
    <property type="entry name" value="PROTEIN_KINASE_ATP"/>
    <property type="match status" value="1"/>
</dbReference>
<feature type="region of interest" description="Disordered" evidence="8">
    <location>
        <begin position="298"/>
        <end position="342"/>
    </location>
</feature>
<evidence type="ECO:0000256" key="6">
    <source>
        <dbReference type="ARBA" id="ARBA00022840"/>
    </source>
</evidence>
<feature type="region of interest" description="Disordered" evidence="8">
    <location>
        <begin position="376"/>
        <end position="422"/>
    </location>
</feature>
<evidence type="ECO:0000256" key="1">
    <source>
        <dbReference type="ARBA" id="ARBA00012513"/>
    </source>
</evidence>
<dbReference type="InterPro" id="IPR008271">
    <property type="entry name" value="Ser/Thr_kinase_AS"/>
</dbReference>
<dbReference type="Pfam" id="PF00069">
    <property type="entry name" value="Pkinase"/>
    <property type="match status" value="1"/>
</dbReference>
<sequence>MPAASGTCSVAPQEPRVGEVFAGRYELVDPLGEGGMGTVWRAWDAKEERLVAAKVLRQSDAVSLLRFVREQAFRVVHPHVLTPLGWAGDDDRVLFTMPVVEGGSVASLVGDHGPLPPLLVAEVLRQLTSALDAVHAAGILHRDVKPANVLLAATGLDRPHAFLTDFGIAIELDGVRLTQTGQWTGTPSYSAPESQAGAEPHPTADLFAVGQVGIAMLTGERPVPSPTRPVGTPQELWSLLADLTAAEPSARPQSAAEVLRRLDMPVLAWRPGAMGEVEVLRHVPAPTVAQLSATADSPTRVPLFGSNHDDDATRVRPPSTVGSAGTPRPAHRPTPVPGAADASVRPTWLGRAPLVGGALAVAALVGVLLWSPWSGEAGRPGPGETPTTRPDASPVASASAAPSTDSVATPTPRPSPSTARGSVGVGTVVVSAGQPCSFTQVGVREQTVDGVDVVCSRRDDGSYAWAGPAR</sequence>
<dbReference type="Gene3D" id="3.30.200.20">
    <property type="entry name" value="Phosphorylase Kinase, domain 1"/>
    <property type="match status" value="1"/>
</dbReference>
<dbReference type="Gene3D" id="1.10.510.10">
    <property type="entry name" value="Transferase(Phosphotransferase) domain 1"/>
    <property type="match status" value="1"/>
</dbReference>
<feature type="binding site" evidence="7">
    <location>
        <position position="54"/>
    </location>
    <ligand>
        <name>ATP</name>
        <dbReference type="ChEBI" id="CHEBI:30616"/>
    </ligand>
</feature>
<comment type="caution">
    <text evidence="10">The sequence shown here is derived from an EMBL/GenBank/DDBJ whole genome shotgun (WGS) entry which is preliminary data.</text>
</comment>
<feature type="domain" description="Protein kinase" evidence="9">
    <location>
        <begin position="25"/>
        <end position="288"/>
    </location>
</feature>
<gene>
    <name evidence="10" type="ORF">N798_09900</name>
</gene>
<organism evidence="10 11">
    <name type="scientific">Knoellia flava TL1</name>
    <dbReference type="NCBI Taxonomy" id="1385518"/>
    <lineage>
        <taxon>Bacteria</taxon>
        <taxon>Bacillati</taxon>
        <taxon>Actinomycetota</taxon>
        <taxon>Actinomycetes</taxon>
        <taxon>Micrococcales</taxon>
        <taxon>Intrasporangiaceae</taxon>
        <taxon>Knoellia</taxon>
    </lineage>
</organism>
<dbReference type="EC" id="2.7.11.1" evidence="1"/>
<evidence type="ECO:0000313" key="11">
    <source>
        <dbReference type="Proteomes" id="UP000029990"/>
    </source>
</evidence>
<evidence type="ECO:0000256" key="3">
    <source>
        <dbReference type="ARBA" id="ARBA00022679"/>
    </source>
</evidence>
<evidence type="ECO:0000256" key="4">
    <source>
        <dbReference type="ARBA" id="ARBA00022741"/>
    </source>
</evidence>
<keyword evidence="4 7" id="KW-0547">Nucleotide-binding</keyword>
<dbReference type="Proteomes" id="UP000029990">
    <property type="component" value="Unassembled WGS sequence"/>
</dbReference>
<reference evidence="10 11" key="1">
    <citation type="submission" date="2013-08" db="EMBL/GenBank/DDBJ databases">
        <title>The genome sequence of Knoellia flava.</title>
        <authorList>
            <person name="Zhu W."/>
            <person name="Wang G."/>
        </authorList>
    </citation>
    <scope>NUCLEOTIDE SEQUENCE [LARGE SCALE GENOMIC DNA]</scope>
    <source>
        <strain evidence="10 11">TL1</strain>
    </source>
</reference>
<dbReference type="PROSITE" id="PS00108">
    <property type="entry name" value="PROTEIN_KINASE_ST"/>
    <property type="match status" value="1"/>
</dbReference>
<dbReference type="SUPFAM" id="SSF56112">
    <property type="entry name" value="Protein kinase-like (PK-like)"/>
    <property type="match status" value="1"/>
</dbReference>
<dbReference type="EMBL" id="AVPI01000024">
    <property type="protein sequence ID" value="KGN30959.1"/>
    <property type="molecule type" value="Genomic_DNA"/>
</dbReference>
<keyword evidence="6 7" id="KW-0067">ATP-binding</keyword>
<protein>
    <recommendedName>
        <fullName evidence="1">non-specific serine/threonine protein kinase</fullName>
        <ecNumber evidence="1">2.7.11.1</ecNumber>
    </recommendedName>
</protein>
<evidence type="ECO:0000256" key="8">
    <source>
        <dbReference type="SAM" id="MobiDB-lite"/>
    </source>
</evidence>
<accession>A0ABR4XD77</accession>
<name>A0ABR4XD77_9MICO</name>
<keyword evidence="11" id="KW-1185">Reference proteome</keyword>
<evidence type="ECO:0000259" key="9">
    <source>
        <dbReference type="PROSITE" id="PS50011"/>
    </source>
</evidence>
<dbReference type="InterPro" id="IPR017441">
    <property type="entry name" value="Protein_kinase_ATP_BS"/>
</dbReference>
<dbReference type="PANTHER" id="PTHR43289:SF6">
    <property type="entry name" value="SERINE_THREONINE-PROTEIN KINASE NEKL-3"/>
    <property type="match status" value="1"/>
</dbReference>
<dbReference type="PANTHER" id="PTHR43289">
    <property type="entry name" value="MITOGEN-ACTIVATED PROTEIN KINASE KINASE KINASE 20-RELATED"/>
    <property type="match status" value="1"/>
</dbReference>
<keyword evidence="2" id="KW-0723">Serine/threonine-protein kinase</keyword>
<dbReference type="SMART" id="SM00220">
    <property type="entry name" value="S_TKc"/>
    <property type="match status" value="1"/>
</dbReference>
<dbReference type="PROSITE" id="PS50011">
    <property type="entry name" value="PROTEIN_KINASE_DOM"/>
    <property type="match status" value="1"/>
</dbReference>
<keyword evidence="5" id="KW-0418">Kinase</keyword>
<keyword evidence="3" id="KW-0808">Transferase</keyword>
<proteinExistence type="predicted"/>
<dbReference type="CDD" id="cd14014">
    <property type="entry name" value="STKc_PknB_like"/>
    <property type="match status" value="1"/>
</dbReference>
<evidence type="ECO:0000256" key="2">
    <source>
        <dbReference type="ARBA" id="ARBA00022527"/>
    </source>
</evidence>